<keyword evidence="3" id="KW-1185">Reference proteome</keyword>
<evidence type="ECO:0000259" key="1">
    <source>
        <dbReference type="Pfam" id="PF00266"/>
    </source>
</evidence>
<evidence type="ECO:0000313" key="3">
    <source>
        <dbReference type="Proteomes" id="UP001597109"/>
    </source>
</evidence>
<dbReference type="Pfam" id="PF00266">
    <property type="entry name" value="Aminotran_5"/>
    <property type="match status" value="1"/>
</dbReference>
<dbReference type="InterPro" id="IPR000192">
    <property type="entry name" value="Aminotrans_V_dom"/>
</dbReference>
<keyword evidence="2" id="KW-0808">Transferase</keyword>
<dbReference type="InterPro" id="IPR015422">
    <property type="entry name" value="PyrdxlP-dep_Trfase_small"/>
</dbReference>
<dbReference type="PANTHER" id="PTHR43586">
    <property type="entry name" value="CYSTEINE DESULFURASE"/>
    <property type="match status" value="1"/>
</dbReference>
<gene>
    <name evidence="2" type="ORF">ACFQ1X_09675</name>
</gene>
<dbReference type="Gene3D" id="3.90.1150.10">
    <property type="entry name" value="Aspartate Aminotransferase, domain 1"/>
    <property type="match status" value="1"/>
</dbReference>
<name>A0ABW3LEC3_9BACL</name>
<keyword evidence="2" id="KW-0032">Aminotransferase</keyword>
<dbReference type="Gene3D" id="3.40.640.10">
    <property type="entry name" value="Type I PLP-dependent aspartate aminotransferase-like (Major domain)"/>
    <property type="match status" value="1"/>
</dbReference>
<sequence length="377" mass="41896">MKMMKLPVERSDFPTLQNKIMLSSCSQSAPPQAVIDALDAYKYSLIESGMEWGEWIEHVEGARKNFAELISCDPEEVAILSSVSDAVSSVVNSLDFKDDEGICVTEIDFPCIGQVSLSKKLKQGVPVTFIPHQNHMMKKEDYEAAINENTKLTCVPHISYYNGFKQDIKMISDIAKRNDSLLLVDAYQSAGSVPINVKEMGVDILVAGLQKYLMGIPGITFLYIKKEISAEMIPAVTGWFGQSNPFAFDLKSTDYADSTRRFNTGTPPIVNAYAAEAALKYILNIGVDNIQAYLQELSSYTIEYAEQLGMKVASPRNSAEKGATTAIYVEHADKAETKLKEEGIVVSARKDIIRIAPHVYNTKQDIKRALDHLKEWT</sequence>
<evidence type="ECO:0000313" key="2">
    <source>
        <dbReference type="EMBL" id="MFD1031696.1"/>
    </source>
</evidence>
<dbReference type="InterPro" id="IPR015421">
    <property type="entry name" value="PyrdxlP-dep_Trfase_major"/>
</dbReference>
<organism evidence="2 3">
    <name type="scientific">Metaplanococcus flavidus</name>
    <dbReference type="NCBI Taxonomy" id="569883"/>
    <lineage>
        <taxon>Bacteria</taxon>
        <taxon>Bacillati</taxon>
        <taxon>Bacillota</taxon>
        <taxon>Bacilli</taxon>
        <taxon>Bacillales</taxon>
        <taxon>Caryophanaceae</taxon>
        <taxon>Metaplanococcus</taxon>
    </lineage>
</organism>
<dbReference type="GO" id="GO:0008483">
    <property type="term" value="F:transaminase activity"/>
    <property type="evidence" value="ECO:0007669"/>
    <property type="project" value="UniProtKB-KW"/>
</dbReference>
<dbReference type="PANTHER" id="PTHR43586:SF15">
    <property type="entry name" value="BLR3095 PROTEIN"/>
    <property type="match status" value="1"/>
</dbReference>
<protein>
    <submittedName>
        <fullName evidence="2">Aminotransferase class V-fold PLP-dependent enzyme</fullName>
    </submittedName>
</protein>
<comment type="caution">
    <text evidence="2">The sequence shown here is derived from an EMBL/GenBank/DDBJ whole genome shotgun (WGS) entry which is preliminary data.</text>
</comment>
<reference evidence="3" key="1">
    <citation type="journal article" date="2019" name="Int. J. Syst. Evol. Microbiol.">
        <title>The Global Catalogue of Microorganisms (GCM) 10K type strain sequencing project: providing services to taxonomists for standard genome sequencing and annotation.</title>
        <authorList>
            <consortium name="The Broad Institute Genomics Platform"/>
            <consortium name="The Broad Institute Genome Sequencing Center for Infectious Disease"/>
            <person name="Wu L."/>
            <person name="Ma J."/>
        </authorList>
    </citation>
    <scope>NUCLEOTIDE SEQUENCE [LARGE SCALE GENOMIC DNA]</scope>
    <source>
        <strain evidence="3">CCUG 56756</strain>
    </source>
</reference>
<dbReference type="Proteomes" id="UP001597109">
    <property type="component" value="Unassembled WGS sequence"/>
</dbReference>
<accession>A0ABW3LEC3</accession>
<dbReference type="SUPFAM" id="SSF53383">
    <property type="entry name" value="PLP-dependent transferases"/>
    <property type="match status" value="1"/>
</dbReference>
<dbReference type="EMBL" id="JBHTKI010000012">
    <property type="protein sequence ID" value="MFD1031696.1"/>
    <property type="molecule type" value="Genomic_DNA"/>
</dbReference>
<dbReference type="InterPro" id="IPR015424">
    <property type="entry name" value="PyrdxlP-dep_Trfase"/>
</dbReference>
<proteinExistence type="predicted"/>
<dbReference type="RefSeq" id="WP_379082300.1">
    <property type="nucleotide sequence ID" value="NZ_JBHTKI010000012.1"/>
</dbReference>
<feature type="domain" description="Aminotransferase class V" evidence="1">
    <location>
        <begin position="24"/>
        <end position="348"/>
    </location>
</feature>